<dbReference type="Pfam" id="PF00271">
    <property type="entry name" value="Helicase_C"/>
    <property type="match status" value="1"/>
</dbReference>
<reference evidence="8" key="2">
    <citation type="submission" date="2020-09" db="EMBL/GenBank/DDBJ databases">
        <authorList>
            <person name="Sun Q."/>
            <person name="Zhou Y."/>
        </authorList>
    </citation>
    <scope>NUCLEOTIDE SEQUENCE</scope>
    <source>
        <strain evidence="8">CGMCC 1.12726</strain>
    </source>
</reference>
<keyword evidence="4" id="KW-0067">ATP-binding</keyword>
<dbReference type="Pfam" id="PF08482">
    <property type="entry name" value="HrpB_C"/>
    <property type="match status" value="1"/>
</dbReference>
<keyword evidence="3 8" id="KW-0347">Helicase</keyword>
<comment type="caution">
    <text evidence="8">The sequence shown here is derived from an EMBL/GenBank/DDBJ whole genome shotgun (WGS) entry which is preliminary data.</text>
</comment>
<dbReference type="InterPro" id="IPR014001">
    <property type="entry name" value="Helicase_ATP-bd"/>
</dbReference>
<evidence type="ECO:0000256" key="1">
    <source>
        <dbReference type="ARBA" id="ARBA00022741"/>
    </source>
</evidence>
<dbReference type="CDD" id="cd17990">
    <property type="entry name" value="DEXHc_HrpB"/>
    <property type="match status" value="1"/>
</dbReference>
<dbReference type="PANTHER" id="PTHR43519:SF1">
    <property type="entry name" value="ATP-DEPENDENT RNA HELICASE HRPB"/>
    <property type="match status" value="1"/>
</dbReference>
<name>A0A917FQ72_9GAMM</name>
<evidence type="ECO:0000256" key="2">
    <source>
        <dbReference type="ARBA" id="ARBA00022801"/>
    </source>
</evidence>
<dbReference type="PANTHER" id="PTHR43519">
    <property type="entry name" value="ATP-DEPENDENT RNA HELICASE HRPB"/>
    <property type="match status" value="1"/>
</dbReference>
<dbReference type="GO" id="GO:0005524">
    <property type="term" value="F:ATP binding"/>
    <property type="evidence" value="ECO:0007669"/>
    <property type="project" value="UniProtKB-KW"/>
</dbReference>
<dbReference type="GO" id="GO:0004386">
    <property type="term" value="F:helicase activity"/>
    <property type="evidence" value="ECO:0007669"/>
    <property type="project" value="UniProtKB-KW"/>
</dbReference>
<dbReference type="InterPro" id="IPR048333">
    <property type="entry name" value="HA2_WH"/>
</dbReference>
<dbReference type="Gene3D" id="3.40.50.300">
    <property type="entry name" value="P-loop containing nucleotide triphosphate hydrolases"/>
    <property type="match status" value="2"/>
</dbReference>
<dbReference type="AlphaFoldDB" id="A0A917FQ72"/>
<evidence type="ECO:0000256" key="4">
    <source>
        <dbReference type="ARBA" id="ARBA00022840"/>
    </source>
</evidence>
<dbReference type="NCBIfam" id="TIGR01970">
    <property type="entry name" value="DEAH_box_HrpB"/>
    <property type="match status" value="1"/>
</dbReference>
<proteinExistence type="predicted"/>
<protein>
    <submittedName>
        <fullName evidence="8">ATP-dependent helicase HrpB</fullName>
    </submittedName>
</protein>
<feature type="domain" description="Helicase ATP-binding" evidence="6">
    <location>
        <begin position="26"/>
        <end position="190"/>
    </location>
</feature>
<dbReference type="SMART" id="SM00490">
    <property type="entry name" value="HELICc"/>
    <property type="match status" value="1"/>
</dbReference>
<dbReference type="SUPFAM" id="SSF52540">
    <property type="entry name" value="P-loop containing nucleoside triphosphate hydrolases"/>
    <property type="match status" value="1"/>
</dbReference>
<dbReference type="Proteomes" id="UP000632858">
    <property type="component" value="Unassembled WGS sequence"/>
</dbReference>
<evidence type="ECO:0000256" key="5">
    <source>
        <dbReference type="SAM" id="MobiDB-lite"/>
    </source>
</evidence>
<organism evidence="8 9">
    <name type="scientific">Arenimonas maotaiensis</name>
    <dbReference type="NCBI Taxonomy" id="1446479"/>
    <lineage>
        <taxon>Bacteria</taxon>
        <taxon>Pseudomonadati</taxon>
        <taxon>Pseudomonadota</taxon>
        <taxon>Gammaproteobacteria</taxon>
        <taxon>Lysobacterales</taxon>
        <taxon>Lysobacteraceae</taxon>
        <taxon>Arenimonas</taxon>
    </lineage>
</organism>
<dbReference type="PIRSF" id="PIRSF005496">
    <property type="entry name" value="ATP_hel_hrpB"/>
    <property type="match status" value="1"/>
</dbReference>
<dbReference type="CDD" id="cd18791">
    <property type="entry name" value="SF2_C_RHA"/>
    <property type="match status" value="1"/>
</dbReference>
<evidence type="ECO:0000313" key="9">
    <source>
        <dbReference type="Proteomes" id="UP000632858"/>
    </source>
</evidence>
<dbReference type="PROSITE" id="PS51194">
    <property type="entry name" value="HELICASE_CTER"/>
    <property type="match status" value="1"/>
</dbReference>
<dbReference type="SMART" id="SM00487">
    <property type="entry name" value="DEXDc"/>
    <property type="match status" value="1"/>
</dbReference>
<reference evidence="8" key="1">
    <citation type="journal article" date="2014" name="Int. J. Syst. Evol. Microbiol.">
        <title>Complete genome sequence of Corynebacterium casei LMG S-19264T (=DSM 44701T), isolated from a smear-ripened cheese.</title>
        <authorList>
            <consortium name="US DOE Joint Genome Institute (JGI-PGF)"/>
            <person name="Walter F."/>
            <person name="Albersmeier A."/>
            <person name="Kalinowski J."/>
            <person name="Ruckert C."/>
        </authorList>
    </citation>
    <scope>NUCLEOTIDE SEQUENCE</scope>
    <source>
        <strain evidence="8">CGMCC 1.12726</strain>
    </source>
</reference>
<dbReference type="GO" id="GO:0016787">
    <property type="term" value="F:hydrolase activity"/>
    <property type="evidence" value="ECO:0007669"/>
    <property type="project" value="UniProtKB-KW"/>
</dbReference>
<dbReference type="InterPro" id="IPR010225">
    <property type="entry name" value="HrpB"/>
</dbReference>
<evidence type="ECO:0000256" key="3">
    <source>
        <dbReference type="ARBA" id="ARBA00022806"/>
    </source>
</evidence>
<dbReference type="InterPro" id="IPR001650">
    <property type="entry name" value="Helicase_C-like"/>
</dbReference>
<dbReference type="InterPro" id="IPR011545">
    <property type="entry name" value="DEAD/DEAH_box_helicase_dom"/>
</dbReference>
<dbReference type="InterPro" id="IPR013689">
    <property type="entry name" value="RNA_helicase_ATP-dep_HrpB_C"/>
</dbReference>
<evidence type="ECO:0000259" key="6">
    <source>
        <dbReference type="PROSITE" id="PS51192"/>
    </source>
</evidence>
<dbReference type="SMART" id="SM00847">
    <property type="entry name" value="HA2"/>
    <property type="match status" value="1"/>
</dbReference>
<dbReference type="PROSITE" id="PS51192">
    <property type="entry name" value="HELICASE_ATP_BIND_1"/>
    <property type="match status" value="1"/>
</dbReference>
<keyword evidence="1" id="KW-0547">Nucleotide-binding</keyword>
<dbReference type="Pfam" id="PF04408">
    <property type="entry name" value="WHD_HA2"/>
    <property type="match status" value="1"/>
</dbReference>
<dbReference type="Pfam" id="PF00270">
    <property type="entry name" value="DEAD"/>
    <property type="match status" value="1"/>
</dbReference>
<dbReference type="FunFam" id="3.40.50.300:FF:002125">
    <property type="entry name" value="ATP-dependent helicase HrpB"/>
    <property type="match status" value="1"/>
</dbReference>
<evidence type="ECO:0000259" key="7">
    <source>
        <dbReference type="PROSITE" id="PS51194"/>
    </source>
</evidence>
<feature type="region of interest" description="Disordered" evidence="5">
    <location>
        <begin position="816"/>
        <end position="839"/>
    </location>
</feature>
<accession>A0A917FQ72</accession>
<sequence length="839" mass="92296">MGEHKVRPYNIVMPDFPIQSLLPDILSALDGHARLVLEAPPGAGKTTQVPLALRTAGWLQGRKILMLEPRRVAARAAAGFMARQLDEAVGETVGYRIRFESKVSAATRIEVLTEGLLTRRIQDDPLLEDVGAIVFDEFHERHLAGDLGLALALDIQRQLRPDLRILVMSATLDGERLAAQLDAPRLSSEGRSFPVEIAHFAARKDEVLNFQAKRAVEQALQQHPGDVLVFLPGRREINALQDALAALAGAALEILPLHGDLPIEQQTRALEPAPEGVRRVVLASNVAESSVTLPGVRVVIDSGLAREPRFDPNSGFSRLEVTAISQASADQRAGRAGRVSSGWCYRLWPASQRLEPMRRAEIQHSELGALALELAAWGSMDLPFVDAPPSGALQAGRDLLQSLGALDDSGRITPLGKRMLGLGTHPRLAAMLLAVHDEQEKALACDLAALIEARDPLLGARRDDWQARWQALADFRARRSVPGANAAALKQLDLTAAQWRRRVRCEAKPPASVPAHALGDVLLHAFPDRIAKQHDSEPLRYQLASGRMARLHPESSLYGEPWLCASELRFEAKEALVLRAAPIDEHRLRDDFPERFREDDVVRWDETRNALLSRREKRFAQIVLSSQSLGKVDPELAAAALCAVVRQKGLSVLPWSGKAAQFRARVGFLRRAMPELGLPDCGDAALLDGLETWLKPALRGKSRLDALDTGDLGEALYALFDWNTRRQVDRLAPAALTVPSGLERTLSYDEDGPPVLAVKLQELFGLAKSPKVADGRVTVMLHLLSPGGKPLQITQDLRNFWNSTYAEVKKEMKGRYPRHPWPDDPWNAPATHRAKPRGT</sequence>
<dbReference type="GO" id="GO:0003676">
    <property type="term" value="F:nucleic acid binding"/>
    <property type="evidence" value="ECO:0007669"/>
    <property type="project" value="InterPro"/>
</dbReference>
<dbReference type="EMBL" id="BMFO01000003">
    <property type="protein sequence ID" value="GGF94453.1"/>
    <property type="molecule type" value="Genomic_DNA"/>
</dbReference>
<keyword evidence="9" id="KW-1185">Reference proteome</keyword>
<feature type="domain" description="Helicase C-terminal" evidence="7">
    <location>
        <begin position="215"/>
        <end position="378"/>
    </location>
</feature>
<dbReference type="Gene3D" id="1.20.120.1080">
    <property type="match status" value="1"/>
</dbReference>
<dbReference type="InterPro" id="IPR049614">
    <property type="entry name" value="HrpB_DEXH"/>
</dbReference>
<dbReference type="InterPro" id="IPR007502">
    <property type="entry name" value="Helicase-assoc_dom"/>
</dbReference>
<evidence type="ECO:0000313" key="8">
    <source>
        <dbReference type="EMBL" id="GGF94453.1"/>
    </source>
</evidence>
<dbReference type="InterPro" id="IPR027417">
    <property type="entry name" value="P-loop_NTPase"/>
</dbReference>
<gene>
    <name evidence="8" type="primary">hrpB</name>
    <name evidence="8" type="ORF">GCM10010960_15210</name>
</gene>
<keyword evidence="2" id="KW-0378">Hydrolase</keyword>